<gene>
    <name evidence="8" type="ORF">C798_13300</name>
</gene>
<feature type="domain" description="2Fe-2S ferredoxin-type" evidence="7">
    <location>
        <begin position="2"/>
        <end position="98"/>
    </location>
</feature>
<accession>A0A6M3ZRA0</accession>
<dbReference type="AlphaFoldDB" id="A0A6M3ZRA0"/>
<dbReference type="PANTHER" id="PTHR23426:SF65">
    <property type="entry name" value="FERREDOXIN-2, MITOCHONDRIAL"/>
    <property type="match status" value="1"/>
</dbReference>
<evidence type="ECO:0000256" key="2">
    <source>
        <dbReference type="ARBA" id="ARBA00022714"/>
    </source>
</evidence>
<dbReference type="GO" id="GO:0140647">
    <property type="term" value="P:P450-containing electron transport chain"/>
    <property type="evidence" value="ECO:0007669"/>
    <property type="project" value="InterPro"/>
</dbReference>
<dbReference type="InterPro" id="IPR012675">
    <property type="entry name" value="Beta-grasp_dom_sf"/>
</dbReference>
<dbReference type="Pfam" id="PF00111">
    <property type="entry name" value="Fer2"/>
    <property type="match status" value="1"/>
</dbReference>
<dbReference type="InterPro" id="IPR036010">
    <property type="entry name" value="2Fe-2S_ferredoxin-like_sf"/>
</dbReference>
<keyword evidence="3" id="KW-0479">Metal-binding</keyword>
<dbReference type="SUPFAM" id="SSF54292">
    <property type="entry name" value="2Fe-2S ferredoxin-like"/>
    <property type="match status" value="1"/>
</dbReference>
<dbReference type="GO" id="GO:0009055">
    <property type="term" value="F:electron transfer activity"/>
    <property type="evidence" value="ECO:0007669"/>
    <property type="project" value="TreeGrafter"/>
</dbReference>
<sequence length="101" mass="10472">MPVVTIQPSGKTIEVSIGTTLLAAVMKAGEAIANKCQGKAECGACHIFVLEGRKSVSRTTPAENAKLDSIVGVGSKSRLACQVIVGEEDVTLELLNFASGR</sequence>
<evidence type="ECO:0000256" key="3">
    <source>
        <dbReference type="ARBA" id="ARBA00022723"/>
    </source>
</evidence>
<dbReference type="GO" id="GO:0051537">
    <property type="term" value="F:2 iron, 2 sulfur cluster binding"/>
    <property type="evidence" value="ECO:0007669"/>
    <property type="project" value="UniProtKB-KW"/>
</dbReference>
<dbReference type="CDD" id="cd00207">
    <property type="entry name" value="fer2"/>
    <property type="match status" value="1"/>
</dbReference>
<name>A0A6M3ZRA0_9BURK</name>
<keyword evidence="4" id="KW-0408">Iron</keyword>
<keyword evidence="5" id="KW-0411">Iron-sulfur</keyword>
<evidence type="ECO:0000256" key="4">
    <source>
        <dbReference type="ARBA" id="ARBA00023004"/>
    </source>
</evidence>
<protein>
    <submittedName>
        <fullName evidence="8">Ferredoxin</fullName>
    </submittedName>
</protein>
<dbReference type="InterPro" id="IPR001055">
    <property type="entry name" value="Adrenodoxin-like"/>
</dbReference>
<evidence type="ECO:0000259" key="7">
    <source>
        <dbReference type="PROSITE" id="PS51085"/>
    </source>
</evidence>
<dbReference type="GO" id="GO:0046872">
    <property type="term" value="F:metal ion binding"/>
    <property type="evidence" value="ECO:0007669"/>
    <property type="project" value="UniProtKB-KW"/>
</dbReference>
<proteinExistence type="inferred from homology"/>
<dbReference type="PANTHER" id="PTHR23426">
    <property type="entry name" value="FERREDOXIN/ADRENODOXIN"/>
    <property type="match status" value="1"/>
</dbReference>
<evidence type="ECO:0000256" key="6">
    <source>
        <dbReference type="ARBA" id="ARBA00034078"/>
    </source>
</evidence>
<reference evidence="8 9" key="1">
    <citation type="journal article" date="2012" name="J. Bacteriol.">
        <title>Genome sequence of the pathogenic Herbaspirillum seropedicae strain Os34, isolated from rice roots.</title>
        <authorList>
            <person name="Ye W."/>
            <person name="Ye S."/>
            <person name="Liu J."/>
            <person name="Chang S."/>
            <person name="Chen M."/>
            <person name="Zhu B."/>
            <person name="Guo L."/>
            <person name="An Q."/>
        </authorList>
    </citation>
    <scope>NUCLEOTIDE SEQUENCE [LARGE SCALE GENOMIC DNA]</scope>
    <source>
        <strain evidence="8 9">Os34</strain>
    </source>
</reference>
<dbReference type="Proteomes" id="UP000501648">
    <property type="component" value="Chromosome"/>
</dbReference>
<comment type="cofactor">
    <cofactor evidence="6">
        <name>[2Fe-2S] cluster</name>
        <dbReference type="ChEBI" id="CHEBI:190135"/>
    </cofactor>
</comment>
<evidence type="ECO:0000256" key="5">
    <source>
        <dbReference type="ARBA" id="ARBA00023014"/>
    </source>
</evidence>
<organism evidence="8 9">
    <name type="scientific">Herbaspirillum rubrisubalbicans Os34</name>
    <dbReference type="NCBI Taxonomy" id="1235827"/>
    <lineage>
        <taxon>Bacteria</taxon>
        <taxon>Pseudomonadati</taxon>
        <taxon>Pseudomonadota</taxon>
        <taxon>Betaproteobacteria</taxon>
        <taxon>Burkholderiales</taxon>
        <taxon>Oxalobacteraceae</taxon>
        <taxon>Herbaspirillum</taxon>
    </lineage>
</organism>
<evidence type="ECO:0000313" key="8">
    <source>
        <dbReference type="EMBL" id="QJQ01175.1"/>
    </source>
</evidence>
<dbReference type="RefSeq" id="WP_017453286.1">
    <property type="nucleotide sequence ID" value="NZ_CP008956.1"/>
</dbReference>
<dbReference type="InterPro" id="IPR001041">
    <property type="entry name" value="2Fe-2S_ferredoxin-type"/>
</dbReference>
<keyword evidence="2" id="KW-0001">2Fe-2S</keyword>
<dbReference type="Gene3D" id="3.10.20.30">
    <property type="match status" value="1"/>
</dbReference>
<evidence type="ECO:0000256" key="1">
    <source>
        <dbReference type="ARBA" id="ARBA00010914"/>
    </source>
</evidence>
<dbReference type="EMBL" id="CP008956">
    <property type="protein sequence ID" value="QJQ01175.1"/>
    <property type="molecule type" value="Genomic_DNA"/>
</dbReference>
<comment type="similarity">
    <text evidence="1">Belongs to the adrenodoxin/putidaredoxin family.</text>
</comment>
<evidence type="ECO:0000313" key="9">
    <source>
        <dbReference type="Proteomes" id="UP000501648"/>
    </source>
</evidence>
<dbReference type="PROSITE" id="PS51085">
    <property type="entry name" value="2FE2S_FER_2"/>
    <property type="match status" value="1"/>
</dbReference>